<comment type="caution">
    <text evidence="4">The sequence shown here is derived from an EMBL/GenBank/DDBJ whole genome shotgun (WGS) entry which is preliminary data.</text>
</comment>
<evidence type="ECO:0000256" key="1">
    <source>
        <dbReference type="PROSITE-ProRule" id="PRU00371"/>
    </source>
</evidence>
<dbReference type="InterPro" id="IPR004210">
    <property type="entry name" value="BESS_motif"/>
</dbReference>
<feature type="domain" description="BESS" evidence="3">
    <location>
        <begin position="98"/>
        <end position="137"/>
    </location>
</feature>
<keyword evidence="5" id="KW-1185">Reference proteome</keyword>
<dbReference type="PROSITE" id="PS51031">
    <property type="entry name" value="BESS"/>
    <property type="match status" value="1"/>
</dbReference>
<protein>
    <recommendedName>
        <fullName evidence="3">BESS domain-containing protein</fullName>
    </recommendedName>
</protein>
<sequence>MIKKQVGNLPSPPHDVENQGCTDVADMEKSDVDDESVCADEPAESHPQTTHGCASQPTVDHLRRKRLPMKRKTVSDELDSSMKEYFRNKIHKEGSESSQTDGQFLLSLQGDLSEMTARQKRQSKKGVYELIDKIMDRHDDSASKSSGTLAFPHSASNISCQGPSAEHTPALFISNITDRYHSQSLLDMQYALM</sequence>
<dbReference type="EMBL" id="JARBHB010000009">
    <property type="protein sequence ID" value="KAJ8875557.1"/>
    <property type="molecule type" value="Genomic_DNA"/>
</dbReference>
<evidence type="ECO:0000256" key="2">
    <source>
        <dbReference type="SAM" id="MobiDB-lite"/>
    </source>
</evidence>
<name>A0ABQ9GU54_9NEOP</name>
<reference evidence="4 5" key="1">
    <citation type="submission" date="2023-02" db="EMBL/GenBank/DDBJ databases">
        <title>LHISI_Scaffold_Assembly.</title>
        <authorList>
            <person name="Stuart O.P."/>
            <person name="Cleave R."/>
            <person name="Magrath M.J.L."/>
            <person name="Mikheyev A.S."/>
        </authorList>
    </citation>
    <scope>NUCLEOTIDE SEQUENCE [LARGE SCALE GENOMIC DNA]</scope>
    <source>
        <strain evidence="4">Daus_M_001</strain>
        <tissue evidence="4">Leg muscle</tissue>
    </source>
</reference>
<accession>A0ABQ9GU54</accession>
<evidence type="ECO:0000313" key="5">
    <source>
        <dbReference type="Proteomes" id="UP001159363"/>
    </source>
</evidence>
<organism evidence="4 5">
    <name type="scientific">Dryococelus australis</name>
    <dbReference type="NCBI Taxonomy" id="614101"/>
    <lineage>
        <taxon>Eukaryota</taxon>
        <taxon>Metazoa</taxon>
        <taxon>Ecdysozoa</taxon>
        <taxon>Arthropoda</taxon>
        <taxon>Hexapoda</taxon>
        <taxon>Insecta</taxon>
        <taxon>Pterygota</taxon>
        <taxon>Neoptera</taxon>
        <taxon>Polyneoptera</taxon>
        <taxon>Phasmatodea</taxon>
        <taxon>Verophasmatodea</taxon>
        <taxon>Anareolatae</taxon>
        <taxon>Phasmatidae</taxon>
        <taxon>Eurycanthinae</taxon>
        <taxon>Dryococelus</taxon>
    </lineage>
</organism>
<feature type="compositionally biased region" description="Polar residues" evidence="2">
    <location>
        <begin position="46"/>
        <end position="58"/>
    </location>
</feature>
<proteinExistence type="predicted"/>
<comment type="subcellular location">
    <subcellularLocation>
        <location evidence="1">Nucleus</location>
    </subcellularLocation>
</comment>
<gene>
    <name evidence="4" type="ORF">PR048_023453</name>
</gene>
<evidence type="ECO:0000313" key="4">
    <source>
        <dbReference type="EMBL" id="KAJ8875557.1"/>
    </source>
</evidence>
<keyword evidence="1" id="KW-0539">Nucleus</keyword>
<evidence type="ECO:0000259" key="3">
    <source>
        <dbReference type="PROSITE" id="PS51031"/>
    </source>
</evidence>
<feature type="compositionally biased region" description="Acidic residues" evidence="2">
    <location>
        <begin position="31"/>
        <end position="42"/>
    </location>
</feature>
<dbReference type="Proteomes" id="UP001159363">
    <property type="component" value="Chromosome 8"/>
</dbReference>
<feature type="region of interest" description="Disordered" evidence="2">
    <location>
        <begin position="1"/>
        <end position="65"/>
    </location>
</feature>